<feature type="compositionally biased region" description="Basic residues" evidence="1">
    <location>
        <begin position="100"/>
        <end position="109"/>
    </location>
</feature>
<feature type="region of interest" description="Disordered" evidence="1">
    <location>
        <begin position="136"/>
        <end position="161"/>
    </location>
</feature>
<sequence>MACCNDGSTKWNGSPTQPIAIRNCPPTPRPRSFTLVSPAASVSAAPIGLGSCVIEEGRSRPEGRPGPACVAINQWQEGSPRPLRMGTIRSCSGPSMPAGRRGRAPARRRGLRGHTHLGARARRELVDTVFEDAHGAVDQRGGGADSGRVVGSGDGEPPRVHQPCVLGRHRLGEFADGDRTCTIQCQALDSTAIFASATGHVPVLLALRPSAPAPAVSWTSRHRRPGPRPAHRLRRSHHPRRRPPHAR</sequence>
<dbReference type="AlphaFoldDB" id="A0A317NHX0"/>
<evidence type="ECO:0000256" key="1">
    <source>
        <dbReference type="SAM" id="MobiDB-lite"/>
    </source>
</evidence>
<dbReference type="Proteomes" id="UP000246410">
    <property type="component" value="Unassembled WGS sequence"/>
</dbReference>
<organism evidence="2 3">
    <name type="scientific">Nocardia neocaledoniensis</name>
    <dbReference type="NCBI Taxonomy" id="236511"/>
    <lineage>
        <taxon>Bacteria</taxon>
        <taxon>Bacillati</taxon>
        <taxon>Actinomycetota</taxon>
        <taxon>Actinomycetes</taxon>
        <taxon>Mycobacteriales</taxon>
        <taxon>Nocardiaceae</taxon>
        <taxon>Nocardia</taxon>
    </lineage>
</organism>
<gene>
    <name evidence="2" type="ORF">DFR69_106228</name>
</gene>
<accession>A0A317NHX0</accession>
<protein>
    <submittedName>
        <fullName evidence="2">Uncharacterized protein</fullName>
    </submittedName>
</protein>
<keyword evidence="3" id="KW-1185">Reference proteome</keyword>
<name>A0A317NHX0_9NOCA</name>
<feature type="region of interest" description="Disordered" evidence="1">
    <location>
        <begin position="212"/>
        <end position="247"/>
    </location>
</feature>
<feature type="region of interest" description="Disordered" evidence="1">
    <location>
        <begin position="80"/>
        <end position="109"/>
    </location>
</feature>
<dbReference type="EMBL" id="QGTL01000006">
    <property type="protein sequence ID" value="PWV74417.1"/>
    <property type="molecule type" value="Genomic_DNA"/>
</dbReference>
<proteinExistence type="predicted"/>
<reference evidence="2 3" key="1">
    <citation type="submission" date="2018-05" db="EMBL/GenBank/DDBJ databases">
        <title>Genomic Encyclopedia of Type Strains, Phase IV (KMG-IV): sequencing the most valuable type-strain genomes for metagenomic binning, comparative biology and taxonomic classification.</title>
        <authorList>
            <person name="Goeker M."/>
        </authorList>
    </citation>
    <scope>NUCLEOTIDE SEQUENCE [LARGE SCALE GENOMIC DNA]</scope>
    <source>
        <strain evidence="2 3">DSM 44717</strain>
    </source>
</reference>
<feature type="compositionally biased region" description="Basic residues" evidence="1">
    <location>
        <begin position="220"/>
        <end position="247"/>
    </location>
</feature>
<evidence type="ECO:0000313" key="2">
    <source>
        <dbReference type="EMBL" id="PWV74417.1"/>
    </source>
</evidence>
<comment type="caution">
    <text evidence="2">The sequence shown here is derived from an EMBL/GenBank/DDBJ whole genome shotgun (WGS) entry which is preliminary data.</text>
</comment>
<feature type="compositionally biased region" description="Gly residues" evidence="1">
    <location>
        <begin position="140"/>
        <end position="154"/>
    </location>
</feature>
<evidence type="ECO:0000313" key="3">
    <source>
        <dbReference type="Proteomes" id="UP000246410"/>
    </source>
</evidence>